<evidence type="ECO:0000313" key="2">
    <source>
        <dbReference type="EMBL" id="MBF0967369.1"/>
    </source>
</evidence>
<dbReference type="SUPFAM" id="SSF69360">
    <property type="entry name" value="Cell wall binding repeat"/>
    <property type="match status" value="1"/>
</dbReference>
<dbReference type="Gene3D" id="2.10.270.10">
    <property type="entry name" value="Cholin Binding"/>
    <property type="match status" value="2"/>
</dbReference>
<evidence type="ECO:0000313" key="3">
    <source>
        <dbReference type="Proteomes" id="UP000759246"/>
    </source>
</evidence>
<sequence>MASHASAIPSATLLAPSPDVETTSQDIWQNSTALALGEVERRTDRREAFLNALLVPSFRVGATMWSLLPSAVGRVDTVQGGSLVQGRTALSVGQGSVSSLTATWAPDDTTASVHIESRGLTHLSVQRANEDAVTSVVADGKWERALLGWWYRYPDGSYPRNQAVTIDGKVYRFDSSGYMETGWAYDGRSWYYHSSLGVMITGWVNVEGSWYYLRPGTGTMVKGWFQDGSSWYYLSTFSGKMVTGWLRTADGWYYLRPGSGAMVTGWFQIGWQWYQFDGSGKWIS</sequence>
<proteinExistence type="predicted"/>
<dbReference type="AlphaFoldDB" id="A0A929RT17"/>
<accession>A0A929RT17</accession>
<evidence type="ECO:0000256" key="1">
    <source>
        <dbReference type="ARBA" id="ARBA00022737"/>
    </source>
</evidence>
<dbReference type="InterPro" id="IPR018337">
    <property type="entry name" value="Cell_wall/Cho-bd_repeat"/>
</dbReference>
<dbReference type="Pfam" id="PF19127">
    <property type="entry name" value="Choline_bind_3"/>
    <property type="match status" value="1"/>
</dbReference>
<dbReference type="Pfam" id="PF01473">
    <property type="entry name" value="Choline_bind_1"/>
    <property type="match status" value="2"/>
</dbReference>
<comment type="caution">
    <text evidence="2">The sequence shown here is derived from an EMBL/GenBank/DDBJ whole genome shotgun (WGS) entry which is preliminary data.</text>
</comment>
<name>A0A929RT17_9ACTO</name>
<reference evidence="2" key="1">
    <citation type="submission" date="2020-04" db="EMBL/GenBank/DDBJ databases">
        <title>Deep metagenomics examines the oral microbiome during advanced dental caries in children, revealing novel taxa and co-occurrences with host molecules.</title>
        <authorList>
            <person name="Baker J.L."/>
            <person name="Morton J.T."/>
            <person name="Dinis M."/>
            <person name="Alvarez R."/>
            <person name="Tran N.C."/>
            <person name="Knight R."/>
            <person name="Edlund A."/>
        </authorList>
    </citation>
    <scope>NUCLEOTIDE SEQUENCE</scope>
    <source>
        <strain evidence="2">JCVI_30_bin.13</strain>
    </source>
</reference>
<protein>
    <submittedName>
        <fullName evidence="2">N-acetylmuramoyl-L-alanine amidase family protein</fullName>
    </submittedName>
</protein>
<organism evidence="2 3">
    <name type="scientific">Actinomyces bouchesdurhonensis</name>
    <dbReference type="NCBI Taxonomy" id="1852361"/>
    <lineage>
        <taxon>Bacteria</taxon>
        <taxon>Bacillati</taxon>
        <taxon>Actinomycetota</taxon>
        <taxon>Actinomycetes</taxon>
        <taxon>Actinomycetales</taxon>
        <taxon>Actinomycetaceae</taxon>
        <taxon>Actinomyces</taxon>
    </lineage>
</organism>
<gene>
    <name evidence="2" type="ORF">HXK09_09575</name>
</gene>
<dbReference type="EMBL" id="JABZGF010000437">
    <property type="protein sequence ID" value="MBF0967369.1"/>
    <property type="molecule type" value="Genomic_DNA"/>
</dbReference>
<keyword evidence="1" id="KW-0677">Repeat</keyword>
<dbReference type="Proteomes" id="UP000759246">
    <property type="component" value="Unassembled WGS sequence"/>
</dbReference>